<dbReference type="EMBL" id="KD059815">
    <property type="protein sequence ID" value="EMS64189.1"/>
    <property type="molecule type" value="Genomic_DNA"/>
</dbReference>
<evidence type="ECO:0000256" key="9">
    <source>
        <dbReference type="ARBA" id="ARBA00023242"/>
    </source>
</evidence>
<evidence type="ECO:0000256" key="4">
    <source>
        <dbReference type="ARBA" id="ARBA00022499"/>
    </source>
</evidence>
<protein>
    <submittedName>
        <fullName evidence="10">Uncharacterized protein</fullName>
    </submittedName>
</protein>
<evidence type="ECO:0000256" key="3">
    <source>
        <dbReference type="ARBA" id="ARBA00022490"/>
    </source>
</evidence>
<proteinExistence type="predicted"/>
<name>M8AT57_TRIUA</name>
<dbReference type="InterPro" id="IPR040221">
    <property type="entry name" value="CDCA7/CDA7L"/>
</dbReference>
<keyword evidence="6" id="KW-0832">Ubl conjugation</keyword>
<comment type="subcellular location">
    <subcellularLocation>
        <location evidence="2">Cytoplasm</location>
    </subcellularLocation>
    <subcellularLocation>
        <location evidence="1">Nucleus</location>
    </subcellularLocation>
</comment>
<evidence type="ECO:0000256" key="1">
    <source>
        <dbReference type="ARBA" id="ARBA00004123"/>
    </source>
</evidence>
<gene>
    <name evidence="10" type="ORF">TRIUR3_34191</name>
</gene>
<keyword evidence="9" id="KW-0539">Nucleus</keyword>
<evidence type="ECO:0000256" key="2">
    <source>
        <dbReference type="ARBA" id="ARBA00004496"/>
    </source>
</evidence>
<dbReference type="InterPro" id="IPR028942">
    <property type="entry name" value="WHIM1_dom"/>
</dbReference>
<dbReference type="STRING" id="4572.M8AT57"/>
<dbReference type="PANTHER" id="PTHR31169:SF8">
    <property type="entry name" value="ZINC-FINGER DOMAIN OF MONOAMINE-OXIDASE A REPRESSOR R1 PROTEIN"/>
    <property type="match status" value="1"/>
</dbReference>
<dbReference type="GO" id="GO:0006355">
    <property type="term" value="P:regulation of DNA-templated transcription"/>
    <property type="evidence" value="ECO:0007669"/>
    <property type="project" value="InterPro"/>
</dbReference>
<dbReference type="PANTHER" id="PTHR31169">
    <property type="entry name" value="OS05G0300700 PROTEIN"/>
    <property type="match status" value="1"/>
</dbReference>
<keyword evidence="8" id="KW-0804">Transcription</keyword>
<organism evidence="10">
    <name type="scientific">Triticum urartu</name>
    <name type="common">Red wild einkorn</name>
    <name type="synonym">Crithodium urartu</name>
    <dbReference type="NCBI Taxonomy" id="4572"/>
    <lineage>
        <taxon>Eukaryota</taxon>
        <taxon>Viridiplantae</taxon>
        <taxon>Streptophyta</taxon>
        <taxon>Embryophyta</taxon>
        <taxon>Tracheophyta</taxon>
        <taxon>Spermatophyta</taxon>
        <taxon>Magnoliopsida</taxon>
        <taxon>Liliopsida</taxon>
        <taxon>Poales</taxon>
        <taxon>Poaceae</taxon>
        <taxon>BOP clade</taxon>
        <taxon>Pooideae</taxon>
        <taxon>Triticodae</taxon>
        <taxon>Triticeae</taxon>
        <taxon>Triticinae</taxon>
        <taxon>Triticum</taxon>
    </lineage>
</organism>
<dbReference type="Pfam" id="PF10497">
    <property type="entry name" value="zf-4CXXC_R1"/>
    <property type="match status" value="1"/>
</dbReference>
<keyword evidence="5" id="KW-0597">Phosphoprotein</keyword>
<dbReference type="GO" id="GO:0005634">
    <property type="term" value="C:nucleus"/>
    <property type="evidence" value="ECO:0007669"/>
    <property type="project" value="UniProtKB-SubCell"/>
</dbReference>
<keyword evidence="3" id="KW-0963">Cytoplasm</keyword>
<accession>M8AT57</accession>
<sequence length="551" mass="60728">MGRKKGAVGGAKSVAVPVPAQTEVEVEKEAKKAAPRKRNPCPGIRAVGGRIYDPENGKTCHQCRQKTTDFAVACKQPGGKGPCSTHFCHTCLSNRYGEDAKKAAKKARWACPKCRGICNCSFCRKKKGETPTGILAHAAKATGHSSVHELLKQGSDMVAAAQTLTSLPVKIKKEQKRALGTDDDADGIVVDGDENVGTDLNAFPLSPANKKLKKGASDESTDVLKTKTELPKGTLVTNVVGAKLEADDVGSAIQFYEFCRTFAEVFQIKKGQPEKVLQVITGGSRKGRVVPSVVADLHISLLSVLQEDRGENPLDYSRDGDAWITETGRYISESTVISKELPLDCLNQGVSGYKKLSPSLKLHVLNFLCDETLSTATLRGLIVKQDEGATERKIAAREKIRAAKEKEKELKERLKNEMDKSMFLRKGEEIKSLISQIKELNEDKEAAVDDEKLGDLLRTKPVRKDKGVAYWKFDGYYKKTSIMRQEFDTTGNNDKWFMFTEEEEKVIGDHLAPSARVIPRHDDLLNFCFSGLKVRWWYASVLALRVIQVAG</sequence>
<evidence type="ECO:0000256" key="7">
    <source>
        <dbReference type="ARBA" id="ARBA00023015"/>
    </source>
</evidence>
<evidence type="ECO:0000256" key="8">
    <source>
        <dbReference type="ARBA" id="ARBA00023163"/>
    </source>
</evidence>
<keyword evidence="7" id="KW-0805">Transcription regulation</keyword>
<evidence type="ECO:0000256" key="5">
    <source>
        <dbReference type="ARBA" id="ARBA00022553"/>
    </source>
</evidence>
<dbReference type="InterPro" id="IPR018866">
    <property type="entry name" value="Znf-4CXXC_R1"/>
</dbReference>
<dbReference type="SMART" id="SM00571">
    <property type="entry name" value="DDT"/>
    <property type="match status" value="1"/>
</dbReference>
<dbReference type="PROSITE" id="PS50827">
    <property type="entry name" value="DDT"/>
    <property type="match status" value="1"/>
</dbReference>
<dbReference type="InterPro" id="IPR018501">
    <property type="entry name" value="DDT_dom"/>
</dbReference>
<dbReference type="Pfam" id="PF15612">
    <property type="entry name" value="WHIM1"/>
    <property type="match status" value="1"/>
</dbReference>
<dbReference type="eggNOG" id="ENOG502QU1W">
    <property type="taxonomic scope" value="Eukaryota"/>
</dbReference>
<dbReference type="AlphaFoldDB" id="M8AT57"/>
<reference evidence="10" key="1">
    <citation type="journal article" date="2013" name="Nature">
        <title>Draft genome of the wheat A-genome progenitor Triticum urartu.</title>
        <authorList>
            <person name="Ling H.Q."/>
            <person name="Zhao S."/>
            <person name="Liu D."/>
            <person name="Wang J."/>
            <person name="Sun H."/>
            <person name="Zhang C."/>
            <person name="Fan H."/>
            <person name="Li D."/>
            <person name="Dong L."/>
            <person name="Tao Y."/>
            <person name="Gao C."/>
            <person name="Wu H."/>
            <person name="Li Y."/>
            <person name="Cui Y."/>
            <person name="Guo X."/>
            <person name="Zheng S."/>
            <person name="Wang B."/>
            <person name="Yu K."/>
            <person name="Liang Q."/>
            <person name="Yang W."/>
            <person name="Lou X."/>
            <person name="Chen J."/>
            <person name="Feng M."/>
            <person name="Jian J."/>
            <person name="Zhang X."/>
            <person name="Luo G."/>
            <person name="Jiang Y."/>
            <person name="Liu J."/>
            <person name="Wang Z."/>
            <person name="Sha Y."/>
            <person name="Zhang B."/>
            <person name="Wu H."/>
            <person name="Tang D."/>
            <person name="Shen Q."/>
            <person name="Xue P."/>
            <person name="Zou S."/>
            <person name="Wang X."/>
            <person name="Liu X."/>
            <person name="Wang F."/>
            <person name="Yang Y."/>
            <person name="An X."/>
            <person name="Dong Z."/>
            <person name="Zhang K."/>
            <person name="Zhang X."/>
            <person name="Luo M.C."/>
            <person name="Dvorak J."/>
            <person name="Tong Y."/>
            <person name="Wang J."/>
            <person name="Yang H."/>
            <person name="Li Z."/>
            <person name="Wang D."/>
            <person name="Zhang A."/>
            <person name="Wang J."/>
        </authorList>
    </citation>
    <scope>NUCLEOTIDE SEQUENCE</scope>
</reference>
<evidence type="ECO:0000313" key="10">
    <source>
        <dbReference type="EMBL" id="EMS64189.1"/>
    </source>
</evidence>
<keyword evidence="4" id="KW-1017">Isopeptide bond</keyword>
<dbReference type="GO" id="GO:0005737">
    <property type="term" value="C:cytoplasm"/>
    <property type="evidence" value="ECO:0007669"/>
    <property type="project" value="UniProtKB-SubCell"/>
</dbReference>
<evidence type="ECO:0000256" key="6">
    <source>
        <dbReference type="ARBA" id="ARBA00022843"/>
    </source>
</evidence>
<dbReference type="OMA" id="WFLFTEE"/>